<comment type="caution">
    <text evidence="2">The sequence shown here is derived from an EMBL/GenBank/DDBJ whole genome shotgun (WGS) entry which is preliminary data.</text>
</comment>
<dbReference type="InterPro" id="IPR016032">
    <property type="entry name" value="Sig_transdc_resp-reg_C-effctor"/>
</dbReference>
<dbReference type="AlphaFoldDB" id="A0A0L0KD19"/>
<dbReference type="GO" id="GO:0003677">
    <property type="term" value="F:DNA binding"/>
    <property type="evidence" value="ECO:0007669"/>
    <property type="project" value="InterPro"/>
</dbReference>
<evidence type="ECO:0000313" key="2">
    <source>
        <dbReference type="EMBL" id="KND35691.1"/>
    </source>
</evidence>
<dbReference type="Pfam" id="PF00196">
    <property type="entry name" value="GerE"/>
    <property type="match status" value="1"/>
</dbReference>
<dbReference type="OrthoDB" id="4266042at2"/>
<dbReference type="EMBL" id="JPPY01000088">
    <property type="protein sequence ID" value="KND35691.1"/>
    <property type="molecule type" value="Genomic_DNA"/>
</dbReference>
<evidence type="ECO:0000259" key="1">
    <source>
        <dbReference type="PROSITE" id="PS50043"/>
    </source>
</evidence>
<protein>
    <submittedName>
        <fullName evidence="2">LuxR family transcriptional regulator</fullName>
    </submittedName>
</protein>
<accession>A0A0L0KD19</accession>
<dbReference type="PATRIC" id="fig|42234.21.peg.2892"/>
<dbReference type="Gene3D" id="1.10.10.10">
    <property type="entry name" value="Winged helix-like DNA-binding domain superfamily/Winged helix DNA-binding domain"/>
    <property type="match status" value="2"/>
</dbReference>
<evidence type="ECO:0000313" key="3">
    <source>
        <dbReference type="Proteomes" id="UP000037151"/>
    </source>
</evidence>
<dbReference type="PANTHER" id="PTHR34293:SF1">
    <property type="entry name" value="HTH-TYPE TRANSCRIPTIONAL REGULATOR TRMBL2"/>
    <property type="match status" value="1"/>
</dbReference>
<gene>
    <name evidence="2" type="ORF">IQ63_14025</name>
</gene>
<dbReference type="RefSeq" id="WP_050370974.1">
    <property type="nucleotide sequence ID" value="NZ_KQ257816.1"/>
</dbReference>
<dbReference type="PROSITE" id="PS50043">
    <property type="entry name" value="HTH_LUXR_2"/>
    <property type="match status" value="1"/>
</dbReference>
<dbReference type="SMART" id="SM00421">
    <property type="entry name" value="HTH_LUXR"/>
    <property type="match status" value="1"/>
</dbReference>
<reference evidence="3" key="1">
    <citation type="submission" date="2014-07" db="EMBL/GenBank/DDBJ databases">
        <title>Genome sequencing of plant-pathogenic Streptomyces species.</title>
        <authorList>
            <person name="Harrison J."/>
            <person name="Sapp M."/>
            <person name="Thwaites R."/>
            <person name="Studholme D.J."/>
        </authorList>
    </citation>
    <scope>NUCLEOTIDE SEQUENCE [LARGE SCALE GENOMIC DNA]</scope>
    <source>
        <strain evidence="3">NCPPB 4445</strain>
    </source>
</reference>
<proteinExistence type="predicted"/>
<dbReference type="GO" id="GO:0006355">
    <property type="term" value="P:regulation of DNA-templated transcription"/>
    <property type="evidence" value="ECO:0007669"/>
    <property type="project" value="InterPro"/>
</dbReference>
<sequence>MLETIGIDQSTHDVYRSLLLHPSWTLEDIARETGLAEADVRAALDRLTQLSLLHEAAGHQFVPVSPEIILSPLLQRREAELDAQRARLSQERAALASLTSDYANMAAHRVDSGVERLEGVDAVRVRLMELAHQARIDVRTFVPGGALSAAALEAGRPLDEQHLSRGVRMRTVYLDSVRNDQPTVEYANWLASHGGETRTVPALPMRMILSDHTTAVIPIDIDDSRKGALLIRYPGMVRALEELFDMVWENAVPLGSAPQDAPPDAPTDREAALLKMLAAGLTDEGIARKMGVSLRTVRRNTADLQRRLGVQSRFQAGAEAVRRGWL</sequence>
<dbReference type="SUPFAM" id="SSF46894">
    <property type="entry name" value="C-terminal effector domain of the bipartite response regulators"/>
    <property type="match status" value="1"/>
</dbReference>
<name>A0A0L0KD19_9ACTN</name>
<organism evidence="2 3">
    <name type="scientific">Streptomyces acidiscabies</name>
    <dbReference type="NCBI Taxonomy" id="42234"/>
    <lineage>
        <taxon>Bacteria</taxon>
        <taxon>Bacillati</taxon>
        <taxon>Actinomycetota</taxon>
        <taxon>Actinomycetes</taxon>
        <taxon>Kitasatosporales</taxon>
        <taxon>Streptomycetaceae</taxon>
        <taxon>Streptomyces</taxon>
    </lineage>
</organism>
<dbReference type="CDD" id="cd06170">
    <property type="entry name" value="LuxR_C_like"/>
    <property type="match status" value="1"/>
</dbReference>
<feature type="domain" description="HTH luxR-type" evidence="1">
    <location>
        <begin position="259"/>
        <end position="324"/>
    </location>
</feature>
<dbReference type="InterPro" id="IPR051797">
    <property type="entry name" value="TrmB-like"/>
</dbReference>
<dbReference type="Proteomes" id="UP000037151">
    <property type="component" value="Unassembled WGS sequence"/>
</dbReference>
<dbReference type="InterPro" id="IPR036388">
    <property type="entry name" value="WH-like_DNA-bd_sf"/>
</dbReference>
<dbReference type="PRINTS" id="PR00038">
    <property type="entry name" value="HTHLUXR"/>
</dbReference>
<dbReference type="PANTHER" id="PTHR34293">
    <property type="entry name" value="HTH-TYPE TRANSCRIPTIONAL REGULATOR TRMBL2"/>
    <property type="match status" value="1"/>
</dbReference>
<dbReference type="InterPro" id="IPR000792">
    <property type="entry name" value="Tscrpt_reg_LuxR_C"/>
</dbReference>